<keyword evidence="2 7" id="KW-0812">Transmembrane</keyword>
<feature type="transmembrane region" description="Helical" evidence="7">
    <location>
        <begin position="472"/>
        <end position="494"/>
    </location>
</feature>
<feature type="transmembrane region" description="Helical" evidence="7">
    <location>
        <begin position="403"/>
        <end position="420"/>
    </location>
</feature>
<dbReference type="EMBL" id="JAEAOA010002350">
    <property type="protein sequence ID" value="KAK3601892.1"/>
    <property type="molecule type" value="Genomic_DNA"/>
</dbReference>
<dbReference type="Proteomes" id="UP001195483">
    <property type="component" value="Unassembled WGS sequence"/>
</dbReference>
<comment type="caution">
    <text evidence="9">The sequence shown here is derived from an EMBL/GenBank/DDBJ whole genome shotgun (WGS) entry which is preliminary data.</text>
</comment>
<reference evidence="9" key="2">
    <citation type="journal article" date="2021" name="Genome Biol. Evol.">
        <title>Developing a high-quality reference genome for a parasitic bivalve with doubly uniparental inheritance (Bivalvia: Unionida).</title>
        <authorList>
            <person name="Smith C.H."/>
        </authorList>
    </citation>
    <scope>NUCLEOTIDE SEQUENCE</scope>
    <source>
        <strain evidence="9">CHS0354</strain>
        <tissue evidence="9">Mantle</tissue>
    </source>
</reference>
<evidence type="ECO:0000256" key="1">
    <source>
        <dbReference type="ARBA" id="ARBA00004141"/>
    </source>
</evidence>
<evidence type="ECO:0000256" key="6">
    <source>
        <dbReference type="ARBA" id="ARBA00038166"/>
    </source>
</evidence>
<protein>
    <recommendedName>
        <fullName evidence="8">Amino acid transporter transmembrane domain-containing protein</fullName>
    </recommendedName>
</protein>
<feature type="transmembrane region" description="Helical" evidence="7">
    <location>
        <begin position="12"/>
        <end position="33"/>
    </location>
</feature>
<name>A0AAE0W671_9BIVA</name>
<reference evidence="9" key="3">
    <citation type="submission" date="2023-05" db="EMBL/GenBank/DDBJ databases">
        <authorList>
            <person name="Smith C.H."/>
        </authorList>
    </citation>
    <scope>NUCLEOTIDE SEQUENCE</scope>
    <source>
        <strain evidence="9">CHS0354</strain>
        <tissue evidence="9">Mantle</tissue>
    </source>
</reference>
<keyword evidence="3 7" id="KW-1133">Transmembrane helix</keyword>
<organism evidence="9 10">
    <name type="scientific">Potamilus streckersoni</name>
    <dbReference type="NCBI Taxonomy" id="2493646"/>
    <lineage>
        <taxon>Eukaryota</taxon>
        <taxon>Metazoa</taxon>
        <taxon>Spiralia</taxon>
        <taxon>Lophotrochozoa</taxon>
        <taxon>Mollusca</taxon>
        <taxon>Bivalvia</taxon>
        <taxon>Autobranchia</taxon>
        <taxon>Heteroconchia</taxon>
        <taxon>Palaeoheterodonta</taxon>
        <taxon>Unionida</taxon>
        <taxon>Unionoidea</taxon>
        <taxon>Unionidae</taxon>
        <taxon>Ambleminae</taxon>
        <taxon>Lampsilini</taxon>
        <taxon>Potamilus</taxon>
    </lineage>
</organism>
<gene>
    <name evidence="9" type="ORF">CHS0354_041829</name>
</gene>
<feature type="transmembrane region" description="Helical" evidence="7">
    <location>
        <begin position="209"/>
        <end position="229"/>
    </location>
</feature>
<sequence length="497" mass="54781">MAGQISDVGAQYSLGVGLIYIFNLIVGTGALAMPVAFHTAGWLLSLVLIIILGIFSYLTATFVMESMAVANAVLKTQSKSSEQNDVINSPGSSLVENSIDSIASERQTLLSGSIQGHGNPFLITERTELGQMASMFYNRVGVNLFYVCIVVYLYGDLAIYGAAVPKSIRDVACTYRLTPNTTNGTSYCDGNLTDTDPCWTTTGLTRADAYRIFVATFLVCLGPLTFFNVQKTKYLQILTTLTRWTAFVMMIILAIINLSQGKGEGHPSLANFVGVPNLFGVCVYSFMCHHSLPSLITPIKDKSKLFRLMGFDYLIILIFYALLSFTGIYVFNDVKDVYTLNFLPDDCGISKSITDVPFIQYVLALFPVFTLSTNFPIISITLRNNLKTICYNENRPYPYLVDKYVFPLLVLIPPAAVAFGTDQVGFLVGITGSYAGAAIQYIIPATLVYFARKRAMDFDVGNIHSSMFRSPVWIILVITWAILCIGFVTVNHIITRQ</sequence>
<feature type="domain" description="Amino acid transporter transmembrane" evidence="8">
    <location>
        <begin position="17"/>
        <end position="67"/>
    </location>
</feature>
<dbReference type="Pfam" id="PF01490">
    <property type="entry name" value="Aa_trans"/>
    <property type="match status" value="2"/>
</dbReference>
<keyword evidence="5" id="KW-0325">Glycoprotein</keyword>
<feature type="transmembrane region" description="Helical" evidence="7">
    <location>
        <begin position="39"/>
        <end position="58"/>
    </location>
</feature>
<feature type="transmembrane region" description="Helical" evidence="7">
    <location>
        <begin position="311"/>
        <end position="331"/>
    </location>
</feature>
<dbReference type="AlphaFoldDB" id="A0AAE0W671"/>
<dbReference type="PANTHER" id="PTHR16189:SF0">
    <property type="entry name" value="TRANSMEMBRANE PROTEIN 104"/>
    <property type="match status" value="1"/>
</dbReference>
<proteinExistence type="inferred from homology"/>
<evidence type="ECO:0000313" key="9">
    <source>
        <dbReference type="EMBL" id="KAK3601892.1"/>
    </source>
</evidence>
<evidence type="ECO:0000256" key="3">
    <source>
        <dbReference type="ARBA" id="ARBA00022989"/>
    </source>
</evidence>
<feature type="transmembrane region" description="Helical" evidence="7">
    <location>
        <begin position="426"/>
        <end position="451"/>
    </location>
</feature>
<evidence type="ECO:0000256" key="7">
    <source>
        <dbReference type="SAM" id="Phobius"/>
    </source>
</evidence>
<evidence type="ECO:0000256" key="5">
    <source>
        <dbReference type="ARBA" id="ARBA00023180"/>
    </source>
</evidence>
<accession>A0AAE0W671</accession>
<evidence type="ECO:0000256" key="2">
    <source>
        <dbReference type="ARBA" id="ARBA00022692"/>
    </source>
</evidence>
<evidence type="ECO:0000259" key="8">
    <source>
        <dbReference type="Pfam" id="PF01490"/>
    </source>
</evidence>
<feature type="transmembrane region" description="Helical" evidence="7">
    <location>
        <begin position="136"/>
        <end position="155"/>
    </location>
</feature>
<dbReference type="GO" id="GO:0016020">
    <property type="term" value="C:membrane"/>
    <property type="evidence" value="ECO:0007669"/>
    <property type="project" value="UniProtKB-SubCell"/>
</dbReference>
<feature type="domain" description="Amino acid transporter transmembrane" evidence="8">
    <location>
        <begin position="212"/>
        <end position="484"/>
    </location>
</feature>
<dbReference type="InterPro" id="IPR013057">
    <property type="entry name" value="AA_transpt_TM"/>
</dbReference>
<feature type="transmembrane region" description="Helical" evidence="7">
    <location>
        <begin position="358"/>
        <end position="382"/>
    </location>
</feature>
<keyword evidence="10" id="KW-1185">Reference proteome</keyword>
<comment type="similarity">
    <text evidence="6">Belongs to the TMEM104 family.</text>
</comment>
<evidence type="ECO:0000256" key="4">
    <source>
        <dbReference type="ARBA" id="ARBA00023136"/>
    </source>
</evidence>
<feature type="transmembrane region" description="Helical" evidence="7">
    <location>
        <begin position="241"/>
        <end position="258"/>
    </location>
</feature>
<reference evidence="9" key="1">
    <citation type="journal article" date="2021" name="Genome Biol. Evol.">
        <title>A High-Quality Reference Genome for a Parasitic Bivalve with Doubly Uniparental Inheritance (Bivalvia: Unionida).</title>
        <authorList>
            <person name="Smith C.H."/>
        </authorList>
    </citation>
    <scope>NUCLEOTIDE SEQUENCE</scope>
    <source>
        <strain evidence="9">CHS0354</strain>
    </source>
</reference>
<keyword evidence="4 7" id="KW-0472">Membrane</keyword>
<dbReference type="PANTHER" id="PTHR16189">
    <property type="entry name" value="TRANSMEMBRANE PROTEIN 104-RELATED"/>
    <property type="match status" value="1"/>
</dbReference>
<comment type="subcellular location">
    <subcellularLocation>
        <location evidence="1">Membrane</location>
        <topology evidence="1">Multi-pass membrane protein</topology>
    </subcellularLocation>
</comment>
<evidence type="ECO:0000313" key="10">
    <source>
        <dbReference type="Proteomes" id="UP001195483"/>
    </source>
</evidence>